<keyword evidence="1" id="KW-1015">Disulfide bond</keyword>
<keyword evidence="6" id="KW-1185">Reference proteome</keyword>
<accession>A0A9N9S2N5</accession>
<dbReference type="InterPro" id="IPR043504">
    <property type="entry name" value="Peptidase_S1_PA_chymotrypsin"/>
</dbReference>
<reference evidence="5" key="1">
    <citation type="submission" date="2022-01" db="EMBL/GenBank/DDBJ databases">
        <authorList>
            <person name="King R."/>
        </authorList>
    </citation>
    <scope>NUCLEOTIDE SEQUENCE</scope>
</reference>
<dbReference type="SUPFAM" id="SSF50494">
    <property type="entry name" value="Trypsin-like serine proteases"/>
    <property type="match status" value="2"/>
</dbReference>
<name>A0A9N9S2N5_9DIPT</name>
<evidence type="ECO:0000256" key="1">
    <source>
        <dbReference type="ARBA" id="ARBA00023157"/>
    </source>
</evidence>
<dbReference type="PROSITE" id="PS50240">
    <property type="entry name" value="TRYPSIN_DOM"/>
    <property type="match status" value="2"/>
</dbReference>
<dbReference type="PANTHER" id="PTHR24256">
    <property type="entry name" value="TRYPTASE-RELATED"/>
    <property type="match status" value="1"/>
</dbReference>
<reference evidence="5" key="2">
    <citation type="submission" date="2022-10" db="EMBL/GenBank/DDBJ databases">
        <authorList>
            <consortium name="ENA_rothamsted_submissions"/>
            <consortium name="culmorum"/>
            <person name="King R."/>
        </authorList>
    </citation>
    <scope>NUCLEOTIDE SEQUENCE</scope>
</reference>
<evidence type="ECO:0000259" key="4">
    <source>
        <dbReference type="PROSITE" id="PS50240"/>
    </source>
</evidence>
<sequence length="486" mass="55156">MGVHDIEKKFEPNRVVMKSNEFFIHPDWNPLNKNYDSDIAIIKTSHQIQFTEFIQPICLWELYHNIPATSGIVVGYGINGQSTHNKERIAKKLQIFIHQNEECIAAETKLSVLASNRTFCGESVYGNSICFGDSGHGFFVKVKNKFYLRGIISASPKFANNSCTFTNYGIYTNVLKYKSWIDNPENCYRNYNTCGIMNSAVSLIQGGNFSLHDQFPWTALIKYSSLYYTGVLISQKHVLTYSGSVSFWNDIEKKYIPQHLNTFIVHFGMVDANGQDDPNVITVNPAKIILHPSLQKVGKTVVNAIGIIVLETSVPYNKFIKPICLWNNQNYFNKDLKIYAFGYGKDETGKHSKVRKYSRMMHTSNEVCKEVYADRSSAFESSKLFCAQDLSSRGKLKFGDPCETTQQCSFVGSVCLNRECVCEPFLEATNHFDKCGKPVSVNESCFFNEQCETSIPQTECRDGRCICRFDKMPILKKDGSIECMGK</sequence>
<comment type="similarity">
    <text evidence="3">Belongs to the peptidase S1 family. CLIP subfamily.</text>
</comment>
<dbReference type="EMBL" id="OU895879">
    <property type="protein sequence ID" value="CAG9807732.1"/>
    <property type="molecule type" value="Genomic_DNA"/>
</dbReference>
<dbReference type="InterPro" id="IPR051487">
    <property type="entry name" value="Ser/Thr_Proteases_Immune/Dev"/>
</dbReference>
<dbReference type="InterPro" id="IPR001254">
    <property type="entry name" value="Trypsin_dom"/>
</dbReference>
<dbReference type="AlphaFoldDB" id="A0A9N9S2N5"/>
<dbReference type="SMART" id="SM00020">
    <property type="entry name" value="Tryp_SPc"/>
    <property type="match status" value="2"/>
</dbReference>
<evidence type="ECO:0000256" key="3">
    <source>
        <dbReference type="ARBA" id="ARBA00024195"/>
    </source>
</evidence>
<protein>
    <recommendedName>
        <fullName evidence="4">Peptidase S1 domain-containing protein</fullName>
    </recommendedName>
</protein>
<evidence type="ECO:0000256" key="2">
    <source>
        <dbReference type="ARBA" id="ARBA00023180"/>
    </source>
</evidence>
<dbReference type="GO" id="GO:0006508">
    <property type="term" value="P:proteolysis"/>
    <property type="evidence" value="ECO:0007669"/>
    <property type="project" value="InterPro"/>
</dbReference>
<dbReference type="GO" id="GO:0004252">
    <property type="term" value="F:serine-type endopeptidase activity"/>
    <property type="evidence" value="ECO:0007669"/>
    <property type="project" value="InterPro"/>
</dbReference>
<feature type="domain" description="Peptidase S1" evidence="4">
    <location>
        <begin position="204"/>
        <end position="403"/>
    </location>
</feature>
<feature type="domain" description="Peptidase S1" evidence="4">
    <location>
        <begin position="1"/>
        <end position="186"/>
    </location>
</feature>
<dbReference type="OrthoDB" id="6610549at2759"/>
<dbReference type="Proteomes" id="UP001153620">
    <property type="component" value="Chromosome 3"/>
</dbReference>
<keyword evidence="2" id="KW-0325">Glycoprotein</keyword>
<gene>
    <name evidence="5" type="ORF">CHIRRI_LOCUS10578</name>
</gene>
<evidence type="ECO:0000313" key="5">
    <source>
        <dbReference type="EMBL" id="CAG9807732.1"/>
    </source>
</evidence>
<proteinExistence type="inferred from homology"/>
<dbReference type="InterPro" id="IPR009003">
    <property type="entry name" value="Peptidase_S1_PA"/>
</dbReference>
<dbReference type="Pfam" id="PF00089">
    <property type="entry name" value="Trypsin"/>
    <property type="match status" value="2"/>
</dbReference>
<organism evidence="5 6">
    <name type="scientific">Chironomus riparius</name>
    <dbReference type="NCBI Taxonomy" id="315576"/>
    <lineage>
        <taxon>Eukaryota</taxon>
        <taxon>Metazoa</taxon>
        <taxon>Ecdysozoa</taxon>
        <taxon>Arthropoda</taxon>
        <taxon>Hexapoda</taxon>
        <taxon>Insecta</taxon>
        <taxon>Pterygota</taxon>
        <taxon>Neoptera</taxon>
        <taxon>Endopterygota</taxon>
        <taxon>Diptera</taxon>
        <taxon>Nematocera</taxon>
        <taxon>Chironomoidea</taxon>
        <taxon>Chironomidae</taxon>
        <taxon>Chironominae</taxon>
        <taxon>Chironomus</taxon>
    </lineage>
</organism>
<dbReference type="Gene3D" id="2.40.10.10">
    <property type="entry name" value="Trypsin-like serine proteases"/>
    <property type="match status" value="2"/>
</dbReference>
<evidence type="ECO:0000313" key="6">
    <source>
        <dbReference type="Proteomes" id="UP001153620"/>
    </source>
</evidence>